<feature type="region of interest" description="Disordered" evidence="1">
    <location>
        <begin position="36"/>
        <end position="66"/>
    </location>
</feature>
<dbReference type="EMBL" id="SRPS01000182">
    <property type="protein sequence ID" value="KAG5964002.1"/>
    <property type="molecule type" value="Genomic_DNA"/>
</dbReference>
<name>A0A9P7MR99_9HYPO</name>
<proteinExistence type="predicted"/>
<reference evidence="2" key="1">
    <citation type="journal article" date="2020" name="bioRxiv">
        <title>Whole genome comparisons of ergot fungi reveals the divergence and evolution of species within the genus Claviceps are the result of varying mechanisms driving genome evolution and host range expansion.</title>
        <authorList>
            <person name="Wyka S.A."/>
            <person name="Mondo S.J."/>
            <person name="Liu M."/>
            <person name="Dettman J."/>
            <person name="Nalam V."/>
            <person name="Broders K.D."/>
        </authorList>
    </citation>
    <scope>NUCLEOTIDE SEQUENCE</scope>
    <source>
        <strain evidence="2">CCC 1102</strain>
    </source>
</reference>
<evidence type="ECO:0000256" key="1">
    <source>
        <dbReference type="SAM" id="MobiDB-lite"/>
    </source>
</evidence>
<sequence>MAVEGHATFLSDWLSATNELMDDVKTHFKVHTKRLREQTNVGQKDHASLAKRKPTKQIEDETEKARLTTERSDTAWTKAEKFFLTCDREAAYHLCLALDLRDKMEWFHGKWDQYPESRHKV</sequence>
<dbReference type="Proteomes" id="UP000784919">
    <property type="component" value="Unassembled WGS sequence"/>
</dbReference>
<protein>
    <submittedName>
        <fullName evidence="2">Uncharacterized protein</fullName>
    </submittedName>
</protein>
<evidence type="ECO:0000313" key="3">
    <source>
        <dbReference type="Proteomes" id="UP000784919"/>
    </source>
</evidence>
<organism evidence="2 3">
    <name type="scientific">Claviceps arundinis</name>
    <dbReference type="NCBI Taxonomy" id="1623583"/>
    <lineage>
        <taxon>Eukaryota</taxon>
        <taxon>Fungi</taxon>
        <taxon>Dikarya</taxon>
        <taxon>Ascomycota</taxon>
        <taxon>Pezizomycotina</taxon>
        <taxon>Sordariomycetes</taxon>
        <taxon>Hypocreomycetidae</taxon>
        <taxon>Hypocreales</taxon>
        <taxon>Clavicipitaceae</taxon>
        <taxon>Claviceps</taxon>
    </lineage>
</organism>
<feature type="compositionally biased region" description="Basic and acidic residues" evidence="1">
    <location>
        <begin position="56"/>
        <end position="66"/>
    </location>
</feature>
<accession>A0A9P7MR99</accession>
<evidence type="ECO:0000313" key="2">
    <source>
        <dbReference type="EMBL" id="KAG5964002.1"/>
    </source>
</evidence>
<dbReference type="AlphaFoldDB" id="A0A9P7MR99"/>
<gene>
    <name evidence="2" type="ORF">E4U56_002505</name>
</gene>
<comment type="caution">
    <text evidence="2">The sequence shown here is derived from an EMBL/GenBank/DDBJ whole genome shotgun (WGS) entry which is preliminary data.</text>
</comment>